<dbReference type="EMBL" id="WJIE01000005">
    <property type="protein sequence ID" value="MRG94114.1"/>
    <property type="molecule type" value="Genomic_DNA"/>
</dbReference>
<dbReference type="Proteomes" id="UP000440224">
    <property type="component" value="Unassembled WGS sequence"/>
</dbReference>
<dbReference type="AlphaFoldDB" id="A0A6N7PVM0"/>
<dbReference type="OrthoDB" id="9823141at2"/>
<reference evidence="1 2" key="1">
    <citation type="submission" date="2019-10" db="EMBL/GenBank/DDBJ databases">
        <title>A soil myxobacterium in the family Polyangiaceae.</title>
        <authorList>
            <person name="Li Y."/>
            <person name="Wang J."/>
        </authorList>
    </citation>
    <scope>NUCLEOTIDE SEQUENCE [LARGE SCALE GENOMIC DNA]</scope>
    <source>
        <strain evidence="1 2">DSM 14734</strain>
    </source>
</reference>
<dbReference type="RefSeq" id="WP_153820937.1">
    <property type="nucleotide sequence ID" value="NZ_WJIE01000005.1"/>
</dbReference>
<gene>
    <name evidence="1" type="ORF">GF068_19635</name>
</gene>
<accession>A0A6N7PVM0</accession>
<keyword evidence="2" id="KW-1185">Reference proteome</keyword>
<name>A0A6N7PVM0_9BACT</name>
<organism evidence="1 2">
    <name type="scientific">Polyangium spumosum</name>
    <dbReference type="NCBI Taxonomy" id="889282"/>
    <lineage>
        <taxon>Bacteria</taxon>
        <taxon>Pseudomonadati</taxon>
        <taxon>Myxococcota</taxon>
        <taxon>Polyangia</taxon>
        <taxon>Polyangiales</taxon>
        <taxon>Polyangiaceae</taxon>
        <taxon>Polyangium</taxon>
    </lineage>
</organism>
<protein>
    <submittedName>
        <fullName evidence="1">Uncharacterized protein</fullName>
    </submittedName>
</protein>
<evidence type="ECO:0000313" key="2">
    <source>
        <dbReference type="Proteomes" id="UP000440224"/>
    </source>
</evidence>
<sequence length="211" mass="22687">MITEPVTKALAGFDEGVRRDAAAFVHAFCKDLCIEVAIFQPEDLITAVEDAVSAAGRAASPMFTERLRGMLLGYMHERMVDLARVGELLPTGLDGARFAALVNEVQRTYGLLPSPDVSVYVYGVVDNRSGRMFEVELPGRKVESETTLDPSDGPLAQHRAVIPTLQEAIASGRIGVNEASGGSHKRLPLVSFTRVLEGAPVLEVIGPMAVR</sequence>
<comment type="caution">
    <text evidence="1">The sequence shown here is derived from an EMBL/GenBank/DDBJ whole genome shotgun (WGS) entry which is preliminary data.</text>
</comment>
<evidence type="ECO:0000313" key="1">
    <source>
        <dbReference type="EMBL" id="MRG94114.1"/>
    </source>
</evidence>
<proteinExistence type="predicted"/>